<keyword evidence="2" id="KW-1185">Reference proteome</keyword>
<proteinExistence type="predicted"/>
<dbReference type="Proteomes" id="UP000001058">
    <property type="component" value="Unassembled WGS sequence"/>
</dbReference>
<dbReference type="RefSeq" id="XP_002957721.1">
    <property type="nucleotide sequence ID" value="XM_002957675.1"/>
</dbReference>
<name>D8UGD3_VOLCA</name>
<gene>
    <name evidence="1" type="ORF">VOLCADRAFT_98822</name>
</gene>
<dbReference type="EMBL" id="GL378398">
    <property type="protein sequence ID" value="EFJ41270.1"/>
    <property type="molecule type" value="Genomic_DNA"/>
</dbReference>
<accession>D8UGD3</accession>
<dbReference type="AlphaFoldDB" id="D8UGD3"/>
<organism evidence="2">
    <name type="scientific">Volvox carteri f. nagariensis</name>
    <dbReference type="NCBI Taxonomy" id="3068"/>
    <lineage>
        <taxon>Eukaryota</taxon>
        <taxon>Viridiplantae</taxon>
        <taxon>Chlorophyta</taxon>
        <taxon>core chlorophytes</taxon>
        <taxon>Chlorophyceae</taxon>
        <taxon>CS clade</taxon>
        <taxon>Chlamydomonadales</taxon>
        <taxon>Volvocaceae</taxon>
        <taxon>Volvox</taxon>
    </lineage>
</organism>
<evidence type="ECO:0000313" key="1">
    <source>
        <dbReference type="EMBL" id="EFJ41270.1"/>
    </source>
</evidence>
<dbReference type="KEGG" id="vcn:VOLCADRAFT_98822"/>
<dbReference type="GeneID" id="9627141"/>
<sequence length="220" mass="23931">MSEKSLQAQADAGRLGLQRQLSIALPYGFSYPFLLHGLHLLIAYLTHSCWAILGDGKRTSHLHQICRVAVAVLTRCNRSLFPNRKAGTEVPENPRFKKPLIDITGCRSDYDISGYDIPYGITRSCQRCWGLGPAFRHDMWMVRLTGTITELDGVVTVGTAKQGGDSSKTAVVAVVEVQRLEDSNSQSAVAVAATINCEDGPSPRRLPALDRLLVLPAATG</sequence>
<dbReference type="InParanoid" id="D8UGD3"/>
<evidence type="ECO:0000313" key="2">
    <source>
        <dbReference type="Proteomes" id="UP000001058"/>
    </source>
</evidence>
<reference evidence="1 2" key="1">
    <citation type="journal article" date="2010" name="Science">
        <title>Genomic analysis of organismal complexity in the multicellular green alga Volvox carteri.</title>
        <authorList>
            <person name="Prochnik S.E."/>
            <person name="Umen J."/>
            <person name="Nedelcu A.M."/>
            <person name="Hallmann A."/>
            <person name="Miller S.M."/>
            <person name="Nishii I."/>
            <person name="Ferris P."/>
            <person name="Kuo A."/>
            <person name="Mitros T."/>
            <person name="Fritz-Laylin L.K."/>
            <person name="Hellsten U."/>
            <person name="Chapman J."/>
            <person name="Simakov O."/>
            <person name="Rensing S.A."/>
            <person name="Terry A."/>
            <person name="Pangilinan J."/>
            <person name="Kapitonov V."/>
            <person name="Jurka J."/>
            <person name="Salamov A."/>
            <person name="Shapiro H."/>
            <person name="Schmutz J."/>
            <person name="Grimwood J."/>
            <person name="Lindquist E."/>
            <person name="Lucas S."/>
            <person name="Grigoriev I.V."/>
            <person name="Schmitt R."/>
            <person name="Kirk D."/>
            <person name="Rokhsar D.S."/>
        </authorList>
    </citation>
    <scope>NUCLEOTIDE SEQUENCE [LARGE SCALE GENOMIC DNA]</scope>
    <source>
        <strain evidence="2">f. Nagariensis / Eve</strain>
    </source>
</reference>
<protein>
    <submittedName>
        <fullName evidence="1">Uncharacterized protein</fullName>
    </submittedName>
</protein>